<organism evidence="1">
    <name type="scientific">Lygus hesperus</name>
    <name type="common">Western plant bug</name>
    <dbReference type="NCBI Taxonomy" id="30085"/>
    <lineage>
        <taxon>Eukaryota</taxon>
        <taxon>Metazoa</taxon>
        <taxon>Ecdysozoa</taxon>
        <taxon>Arthropoda</taxon>
        <taxon>Hexapoda</taxon>
        <taxon>Insecta</taxon>
        <taxon>Pterygota</taxon>
        <taxon>Neoptera</taxon>
        <taxon>Paraneoptera</taxon>
        <taxon>Hemiptera</taxon>
        <taxon>Heteroptera</taxon>
        <taxon>Panheteroptera</taxon>
        <taxon>Cimicomorpha</taxon>
        <taxon>Miridae</taxon>
        <taxon>Mirini</taxon>
        <taxon>Lygus</taxon>
    </lineage>
</organism>
<proteinExistence type="predicted"/>
<gene>
    <name evidence="1" type="primary">TH_1</name>
    <name evidence="2" type="synonym">TH_0</name>
    <name evidence="2" type="ORF">CM83_34761</name>
    <name evidence="1" type="ORF">CM83_34764</name>
</gene>
<evidence type="ECO:0000313" key="2">
    <source>
        <dbReference type="EMBL" id="JAF99347.1"/>
    </source>
</evidence>
<protein>
    <submittedName>
        <fullName evidence="1">Tyrosine 3-monooxygenase</fullName>
    </submittedName>
</protein>
<dbReference type="EMBL" id="GBHO01044258">
    <property type="protein sequence ID" value="JAF99345.1"/>
    <property type="molecule type" value="Transcribed_RNA"/>
</dbReference>
<keyword evidence="1" id="KW-0503">Monooxygenase</keyword>
<sequence length="124" mass="14062">MKMQYLLNDSPGGRRKTSKTVVGRYRGGSFDTWRASMEEHCSRQKNRSPTPGNHIFYFLRQNNHHGSNKSLLNLLEGVQDEELGKRPNRAPTQPKIPPITVHVCDLENPSICVCHTITATYPTT</sequence>
<reference evidence="1" key="2">
    <citation type="submission" date="2014-07" db="EMBL/GenBank/DDBJ databases">
        <authorList>
            <person name="Hull J."/>
        </authorList>
    </citation>
    <scope>NUCLEOTIDE SEQUENCE</scope>
</reference>
<dbReference type="EMBL" id="GBHO01044256">
    <property type="protein sequence ID" value="JAF99347.1"/>
    <property type="molecule type" value="Transcribed_RNA"/>
</dbReference>
<evidence type="ECO:0000313" key="1">
    <source>
        <dbReference type="EMBL" id="JAF99345.1"/>
    </source>
</evidence>
<reference evidence="1" key="1">
    <citation type="journal article" date="2014" name="PLoS ONE">
        <title>Transcriptome-Based Identification of ABC Transporters in the Western Tarnished Plant Bug Lygus hesperus.</title>
        <authorList>
            <person name="Hull J.J."/>
            <person name="Chaney K."/>
            <person name="Geib S.M."/>
            <person name="Fabrick J.A."/>
            <person name="Brent C.S."/>
            <person name="Walsh D."/>
            <person name="Lavine L.C."/>
        </authorList>
    </citation>
    <scope>NUCLEOTIDE SEQUENCE</scope>
</reference>
<accession>A0A0A9VVX0</accession>
<dbReference type="AlphaFoldDB" id="A0A0A9VVX0"/>
<dbReference type="GO" id="GO:0004497">
    <property type="term" value="F:monooxygenase activity"/>
    <property type="evidence" value="ECO:0007669"/>
    <property type="project" value="UniProtKB-KW"/>
</dbReference>
<name>A0A0A9VVX0_LYGHE</name>
<keyword evidence="1" id="KW-0560">Oxidoreductase</keyword>